<dbReference type="EMBL" id="JAEKNN010000030">
    <property type="protein sequence ID" value="MBJ7609197.1"/>
    <property type="molecule type" value="Genomic_DNA"/>
</dbReference>
<evidence type="ECO:0000256" key="1">
    <source>
        <dbReference type="ARBA" id="ARBA00004141"/>
    </source>
</evidence>
<dbReference type="InterPro" id="IPR018303">
    <property type="entry name" value="ATPase_P-typ_P_site"/>
</dbReference>
<dbReference type="GO" id="GO:0005524">
    <property type="term" value="F:ATP binding"/>
    <property type="evidence" value="ECO:0007669"/>
    <property type="project" value="UniProtKB-UniRule"/>
</dbReference>
<evidence type="ECO:0000256" key="6">
    <source>
        <dbReference type="RuleBase" id="RU362081"/>
    </source>
</evidence>
<dbReference type="NCBIfam" id="TIGR01525">
    <property type="entry name" value="ATPase-IB_hvy"/>
    <property type="match status" value="1"/>
</dbReference>
<dbReference type="InterPro" id="IPR051014">
    <property type="entry name" value="Cation_Transport_ATPase_IB"/>
</dbReference>
<gene>
    <name evidence="8" type="primary">cadA</name>
    <name evidence="8" type="ORF">JF887_07160</name>
</gene>
<dbReference type="Pfam" id="PF00702">
    <property type="entry name" value="Hydrolase"/>
    <property type="match status" value="1"/>
</dbReference>
<dbReference type="InterPro" id="IPR008250">
    <property type="entry name" value="ATPase_P-typ_transduc_dom_A_sf"/>
</dbReference>
<dbReference type="NCBIfam" id="TIGR01494">
    <property type="entry name" value="ATPase_P-type"/>
    <property type="match status" value="1"/>
</dbReference>
<dbReference type="NCBIfam" id="TIGR01512">
    <property type="entry name" value="ATPase-IB2_Cd"/>
    <property type="match status" value="1"/>
</dbReference>
<dbReference type="Proteomes" id="UP000614410">
    <property type="component" value="Unassembled WGS sequence"/>
</dbReference>
<keyword evidence="6" id="KW-0547">Nucleotide-binding</keyword>
<dbReference type="InterPro" id="IPR059000">
    <property type="entry name" value="ATPase_P-type_domA"/>
</dbReference>
<dbReference type="GO" id="GO:0005886">
    <property type="term" value="C:plasma membrane"/>
    <property type="evidence" value="ECO:0007669"/>
    <property type="project" value="UniProtKB-SubCell"/>
</dbReference>
<feature type="domain" description="P-type ATPase A" evidence="7">
    <location>
        <begin position="191"/>
        <end position="285"/>
    </location>
</feature>
<sequence length="683" mass="71492">MVVNAAPGRVRLRLPAMPSTEVSSVVERFAAHPHVHHVRYDPASRSLVVNHAVADRFEALLASLPQTAVQTESADVTSAIAGVRSRPFWRELVAPAISLSAGLAGMAPLSTAVIGACALPIGRRALRSATRGRLNIDVLDATAVSLLLGSGDLLAAGVSVALIETGERIRTRASGGARRVLRAWMGADSRGVRIVEDGGEPRIAIARVKPGDLAVVYAGETVPVDGVVTSGSASVDNRTWTGEPYPKTVHAGERVLAGSTVTDGRLVVEVEATGDATRAGRLAIALEDAIAANTRVSDMARRIADRFVLPMFLFGGAVYLGTGDITRLISILIVDFGTGIRIAIPTSVLTTMVAGARNNVLFRNGNAIEELAQIDTVVFDKTGTLTTGNPSVVGITAVSGWEDMDALRLAASLEGHLPHPIARAIRRHARRRGLELVAPDEVSHSQGGGIVGRVEGHHLVVGDQRLLGLHDITTPSVDAGDSSVVLVAVDGRFVARIRLRDKLKPGVGTVISALRENGVEQIRLATGDRTSAARSVVRQLQLDGFDARMLPEDKVALVKRLRAQGRRVALVGDGINDAAAMAEANVGIAVSRGAELARETADIVLAGEDLMTLITALRLSRQAMGLVRQNIGIVAVPNAAALGVATVGGLSPLMATAANNGSTLLAGLNALRPLRQSTLRTTQ</sequence>
<dbReference type="SUPFAM" id="SSF81653">
    <property type="entry name" value="Calcium ATPase, transduction domain A"/>
    <property type="match status" value="1"/>
</dbReference>
<protein>
    <submittedName>
        <fullName evidence="8">Cadmium-translocating P-type ATPase</fullName>
    </submittedName>
</protein>
<proteinExistence type="inferred from homology"/>
<dbReference type="InterPro" id="IPR023299">
    <property type="entry name" value="ATPase_P-typ_cyto_dom_N"/>
</dbReference>
<dbReference type="SUPFAM" id="SSF56784">
    <property type="entry name" value="HAD-like"/>
    <property type="match status" value="1"/>
</dbReference>
<evidence type="ECO:0000256" key="5">
    <source>
        <dbReference type="ARBA" id="ARBA00023136"/>
    </source>
</evidence>
<dbReference type="Gene3D" id="2.70.150.10">
    <property type="entry name" value="Calcium-transporting ATPase, cytoplasmic transduction domain A"/>
    <property type="match status" value="1"/>
</dbReference>
<dbReference type="PRINTS" id="PR00119">
    <property type="entry name" value="CATATPASE"/>
</dbReference>
<dbReference type="GO" id="GO:0019829">
    <property type="term" value="F:ATPase-coupled monoatomic cation transmembrane transporter activity"/>
    <property type="evidence" value="ECO:0007669"/>
    <property type="project" value="InterPro"/>
</dbReference>
<evidence type="ECO:0000313" key="8">
    <source>
        <dbReference type="EMBL" id="MBJ7609197.1"/>
    </source>
</evidence>
<evidence type="ECO:0000256" key="2">
    <source>
        <dbReference type="ARBA" id="ARBA00006024"/>
    </source>
</evidence>
<dbReference type="InterPro" id="IPR036412">
    <property type="entry name" value="HAD-like_sf"/>
</dbReference>
<name>A0A934KQ76_9BACT</name>
<dbReference type="GO" id="GO:0046872">
    <property type="term" value="F:metal ion binding"/>
    <property type="evidence" value="ECO:0007669"/>
    <property type="project" value="UniProtKB-KW"/>
</dbReference>
<keyword evidence="6" id="KW-0067">ATP-binding</keyword>
<evidence type="ECO:0000259" key="7">
    <source>
        <dbReference type="Pfam" id="PF00122"/>
    </source>
</evidence>
<keyword evidence="3" id="KW-0812">Transmembrane</keyword>
<keyword evidence="6" id="KW-1003">Cell membrane</keyword>
<comment type="caution">
    <text evidence="8">The sequence shown here is derived from an EMBL/GenBank/DDBJ whole genome shotgun (WGS) entry which is preliminary data.</text>
</comment>
<dbReference type="Pfam" id="PF00122">
    <property type="entry name" value="E1-E2_ATPase"/>
    <property type="match status" value="1"/>
</dbReference>
<dbReference type="PANTHER" id="PTHR48085">
    <property type="entry name" value="CADMIUM/ZINC-TRANSPORTING ATPASE HMA2-RELATED"/>
    <property type="match status" value="1"/>
</dbReference>
<dbReference type="Gene3D" id="3.40.50.1000">
    <property type="entry name" value="HAD superfamily/HAD-like"/>
    <property type="match status" value="1"/>
</dbReference>
<dbReference type="PROSITE" id="PS00154">
    <property type="entry name" value="ATPASE_E1_E2"/>
    <property type="match status" value="1"/>
</dbReference>
<dbReference type="InterPro" id="IPR027256">
    <property type="entry name" value="P-typ_ATPase_IB"/>
</dbReference>
<dbReference type="Gene3D" id="3.40.1110.10">
    <property type="entry name" value="Calcium-transporting ATPase, cytoplasmic domain N"/>
    <property type="match status" value="1"/>
</dbReference>
<dbReference type="InterPro" id="IPR023214">
    <property type="entry name" value="HAD_sf"/>
</dbReference>
<keyword evidence="6" id="KW-0479">Metal-binding</keyword>
<evidence type="ECO:0000256" key="4">
    <source>
        <dbReference type="ARBA" id="ARBA00022989"/>
    </source>
</evidence>
<evidence type="ECO:0000256" key="3">
    <source>
        <dbReference type="ARBA" id="ARBA00022692"/>
    </source>
</evidence>
<dbReference type="GO" id="GO:0016887">
    <property type="term" value="F:ATP hydrolysis activity"/>
    <property type="evidence" value="ECO:0007669"/>
    <property type="project" value="InterPro"/>
</dbReference>
<keyword evidence="5" id="KW-0472">Membrane</keyword>
<comment type="subcellular location">
    <subcellularLocation>
        <location evidence="6">Cell membrane</location>
    </subcellularLocation>
    <subcellularLocation>
        <location evidence="1">Membrane</location>
        <topology evidence="1">Multi-pass membrane protein</topology>
    </subcellularLocation>
</comment>
<accession>A0A934KQ76</accession>
<organism evidence="8 9">
    <name type="scientific">Candidatus Amunia macphersoniae</name>
    <dbReference type="NCBI Taxonomy" id="3127014"/>
    <lineage>
        <taxon>Bacteria</taxon>
        <taxon>Bacillati</taxon>
        <taxon>Candidatus Dormiibacterota</taxon>
        <taxon>Candidatus Dormibacteria</taxon>
        <taxon>Candidatus Aeolococcales</taxon>
        <taxon>Candidatus Aeolococcaceae</taxon>
        <taxon>Candidatus Amunia</taxon>
    </lineage>
</organism>
<keyword evidence="4" id="KW-1133">Transmembrane helix</keyword>
<dbReference type="PANTHER" id="PTHR48085:SF5">
    <property type="entry name" value="CADMIUM_ZINC-TRANSPORTING ATPASE HMA4-RELATED"/>
    <property type="match status" value="1"/>
</dbReference>
<reference evidence="8 9" key="1">
    <citation type="submission" date="2020-10" db="EMBL/GenBank/DDBJ databases">
        <title>Ca. Dormibacterota MAGs.</title>
        <authorList>
            <person name="Montgomery K."/>
        </authorList>
    </citation>
    <scope>NUCLEOTIDE SEQUENCE [LARGE SCALE GENOMIC DNA]</scope>
    <source>
        <strain evidence="8">Mitchell_Peninsula_5</strain>
    </source>
</reference>
<dbReference type="InterPro" id="IPR001757">
    <property type="entry name" value="P_typ_ATPase"/>
</dbReference>
<dbReference type="AlphaFoldDB" id="A0A934KQ76"/>
<comment type="similarity">
    <text evidence="2 6">Belongs to the cation transport ATPase (P-type) (TC 3.A.3) family. Type IB subfamily.</text>
</comment>
<evidence type="ECO:0000313" key="9">
    <source>
        <dbReference type="Proteomes" id="UP000614410"/>
    </source>
</evidence>